<keyword evidence="2" id="KW-1185">Reference proteome</keyword>
<evidence type="ECO:0000313" key="2">
    <source>
        <dbReference type="Proteomes" id="UP000038045"/>
    </source>
</evidence>
<dbReference type="AlphaFoldDB" id="A0A0N4Z7G2"/>
<dbReference type="WBParaSite" id="PTRK_0000311200.1">
    <property type="protein sequence ID" value="PTRK_0000311200.1"/>
    <property type="gene ID" value="PTRK_0000311200"/>
</dbReference>
<feature type="compositionally biased region" description="Low complexity" evidence="1">
    <location>
        <begin position="105"/>
        <end position="118"/>
    </location>
</feature>
<sequence length="157" mass="17352">ALCWTCAAPTVPRLTPPRAAMAWPTASGRRNSPSAASRKPVRSPIAPRRATARIGRGDRTDPGHRRRLRQRHRRRSADLRHAGPPGDPGHRRRQSGAGPGGRAGGRWLLGRLPGHAGPAEPPAERAHRRFDHGRRHHLHRADDPASAVQLRRPELWP</sequence>
<organism evidence="2 3">
    <name type="scientific">Parastrongyloides trichosuri</name>
    <name type="common">Possum-specific nematode worm</name>
    <dbReference type="NCBI Taxonomy" id="131310"/>
    <lineage>
        <taxon>Eukaryota</taxon>
        <taxon>Metazoa</taxon>
        <taxon>Ecdysozoa</taxon>
        <taxon>Nematoda</taxon>
        <taxon>Chromadorea</taxon>
        <taxon>Rhabditida</taxon>
        <taxon>Tylenchina</taxon>
        <taxon>Panagrolaimomorpha</taxon>
        <taxon>Strongyloidoidea</taxon>
        <taxon>Strongyloididae</taxon>
        <taxon>Parastrongyloides</taxon>
    </lineage>
</organism>
<evidence type="ECO:0000256" key="1">
    <source>
        <dbReference type="SAM" id="MobiDB-lite"/>
    </source>
</evidence>
<dbReference type="Proteomes" id="UP000038045">
    <property type="component" value="Unplaced"/>
</dbReference>
<feature type="compositionally biased region" description="Basic residues" evidence="1">
    <location>
        <begin position="126"/>
        <end position="139"/>
    </location>
</feature>
<protein>
    <submittedName>
        <fullName evidence="3">Transcriptional regulator, HxlR family</fullName>
    </submittedName>
</protein>
<proteinExistence type="predicted"/>
<evidence type="ECO:0000313" key="3">
    <source>
        <dbReference type="WBParaSite" id="PTRK_0000311200.1"/>
    </source>
</evidence>
<feature type="compositionally biased region" description="Basic residues" evidence="1">
    <location>
        <begin position="64"/>
        <end position="75"/>
    </location>
</feature>
<accession>A0A0N4Z7G2</accession>
<name>A0A0N4Z7G2_PARTI</name>
<reference evidence="3" key="1">
    <citation type="submission" date="2017-02" db="UniProtKB">
        <authorList>
            <consortium name="WormBaseParasite"/>
        </authorList>
    </citation>
    <scope>IDENTIFICATION</scope>
</reference>
<feature type="region of interest" description="Disordered" evidence="1">
    <location>
        <begin position="8"/>
        <end position="157"/>
    </location>
</feature>